<keyword evidence="2" id="KW-1185">Reference proteome</keyword>
<name>A0A4C1SGA1_EUMVA</name>
<gene>
    <name evidence="1" type="ORF">EVAR_826_1</name>
</gene>
<proteinExistence type="predicted"/>
<sequence>MLERRKASQTDNANGTQLPDKFIRTHRVIHLKRFPENTAHGGRTDFGENPYKRLAKPLSREGARPNIFETGPIIIPLRGVGVRRPFLRPSGHTSALQLRYAPTLKRSGIFGSLRGCPAERNIPTSARITLSSDTYSTSAYALRTVEFQIWPPLASNMAYINPKYRCAGALPPADGQQLASRWHWLYRRYCARVIPLFAPQSVLSVSAFTSGIYVRTLIEPRFTGIALSEKESNFTATKWPTLGCFKGDWRRFPDTKLDCVKPGRRLSGICSSFPALPRKGALFAVVIRRRFINLKTGGSGRTRTTQIGNDEKL</sequence>
<protein>
    <submittedName>
        <fullName evidence="1">Uncharacterized protein</fullName>
    </submittedName>
</protein>
<comment type="caution">
    <text evidence="1">The sequence shown here is derived from an EMBL/GenBank/DDBJ whole genome shotgun (WGS) entry which is preliminary data.</text>
</comment>
<dbReference type="Proteomes" id="UP000299102">
    <property type="component" value="Unassembled WGS sequence"/>
</dbReference>
<dbReference type="AlphaFoldDB" id="A0A4C1SGA1"/>
<organism evidence="1 2">
    <name type="scientific">Eumeta variegata</name>
    <name type="common">Bagworm moth</name>
    <name type="synonym">Eumeta japonica</name>
    <dbReference type="NCBI Taxonomy" id="151549"/>
    <lineage>
        <taxon>Eukaryota</taxon>
        <taxon>Metazoa</taxon>
        <taxon>Ecdysozoa</taxon>
        <taxon>Arthropoda</taxon>
        <taxon>Hexapoda</taxon>
        <taxon>Insecta</taxon>
        <taxon>Pterygota</taxon>
        <taxon>Neoptera</taxon>
        <taxon>Endopterygota</taxon>
        <taxon>Lepidoptera</taxon>
        <taxon>Glossata</taxon>
        <taxon>Ditrysia</taxon>
        <taxon>Tineoidea</taxon>
        <taxon>Psychidae</taxon>
        <taxon>Oiketicinae</taxon>
        <taxon>Eumeta</taxon>
    </lineage>
</organism>
<evidence type="ECO:0000313" key="1">
    <source>
        <dbReference type="EMBL" id="GBP00198.1"/>
    </source>
</evidence>
<dbReference type="EMBL" id="BGZK01000005">
    <property type="protein sequence ID" value="GBP00198.1"/>
    <property type="molecule type" value="Genomic_DNA"/>
</dbReference>
<evidence type="ECO:0000313" key="2">
    <source>
        <dbReference type="Proteomes" id="UP000299102"/>
    </source>
</evidence>
<accession>A0A4C1SGA1</accession>
<dbReference type="OrthoDB" id="43122at2759"/>
<reference evidence="1 2" key="1">
    <citation type="journal article" date="2019" name="Commun. Biol.">
        <title>The bagworm genome reveals a unique fibroin gene that provides high tensile strength.</title>
        <authorList>
            <person name="Kono N."/>
            <person name="Nakamura H."/>
            <person name="Ohtoshi R."/>
            <person name="Tomita M."/>
            <person name="Numata K."/>
            <person name="Arakawa K."/>
        </authorList>
    </citation>
    <scope>NUCLEOTIDE SEQUENCE [LARGE SCALE GENOMIC DNA]</scope>
</reference>